<dbReference type="InterPro" id="IPR005000">
    <property type="entry name" value="Aldolase/citrate-lyase_domain"/>
</dbReference>
<comment type="cofactor">
    <cofactor evidence="1">
        <name>Mg(2+)</name>
        <dbReference type="ChEBI" id="CHEBI:18420"/>
    </cofactor>
</comment>
<dbReference type="InterPro" id="IPR015813">
    <property type="entry name" value="Pyrv/PenolPyrv_kinase-like_dom"/>
</dbReference>
<evidence type="ECO:0000256" key="5">
    <source>
        <dbReference type="PIRSR" id="PIRSR015582-2"/>
    </source>
</evidence>
<comment type="similarity">
    <text evidence="2">Belongs to the HpcH/HpaI aldolase family.</text>
</comment>
<dbReference type="Proteomes" id="UP000323258">
    <property type="component" value="Unassembled WGS sequence"/>
</dbReference>
<evidence type="ECO:0000256" key="4">
    <source>
        <dbReference type="ARBA" id="ARBA00022842"/>
    </source>
</evidence>
<keyword evidence="7" id="KW-0456">Lyase</keyword>
<feature type="binding site" evidence="5">
    <location>
        <position position="94"/>
    </location>
    <ligand>
        <name>Mg(2+)</name>
        <dbReference type="ChEBI" id="CHEBI:18420"/>
    </ligand>
</feature>
<reference evidence="7 8" key="1">
    <citation type="submission" date="2019-08" db="EMBL/GenBank/DDBJ databases">
        <authorList>
            <person name="Seo Y.L."/>
        </authorList>
    </citation>
    <scope>NUCLEOTIDE SEQUENCE [LARGE SCALE GENOMIC DNA]</scope>
    <source>
        <strain evidence="7 8">MaA-C15</strain>
    </source>
</reference>
<name>A0A5D4GYI4_9HYPH</name>
<organism evidence="7 8">
    <name type="scientific">Neoaquamicrobium microcysteis</name>
    <dbReference type="NCBI Taxonomy" id="2682781"/>
    <lineage>
        <taxon>Bacteria</taxon>
        <taxon>Pseudomonadati</taxon>
        <taxon>Pseudomonadota</taxon>
        <taxon>Alphaproteobacteria</taxon>
        <taxon>Hyphomicrobiales</taxon>
        <taxon>Phyllobacteriaceae</taxon>
        <taxon>Neoaquamicrobium</taxon>
    </lineage>
</organism>
<dbReference type="Pfam" id="PF03328">
    <property type="entry name" value="HpcH_HpaI"/>
    <property type="match status" value="1"/>
</dbReference>
<gene>
    <name evidence="7" type="ORF">FY036_07770</name>
</gene>
<accession>A0A5D4GYI4</accession>
<dbReference type="AlphaFoldDB" id="A0A5D4GYI4"/>
<protein>
    <submittedName>
        <fullName evidence="7">CoA ester lyase</fullName>
    </submittedName>
</protein>
<dbReference type="SUPFAM" id="SSF51621">
    <property type="entry name" value="Phosphoenolpyruvate/pyruvate domain"/>
    <property type="match status" value="1"/>
</dbReference>
<proteinExistence type="inferred from homology"/>
<keyword evidence="3 5" id="KW-0479">Metal-binding</keyword>
<dbReference type="GO" id="GO:0000287">
    <property type="term" value="F:magnesium ion binding"/>
    <property type="evidence" value="ECO:0007669"/>
    <property type="project" value="TreeGrafter"/>
</dbReference>
<dbReference type="PIRSF" id="PIRSF015582">
    <property type="entry name" value="Cit_lyase_B"/>
    <property type="match status" value="1"/>
</dbReference>
<feature type="domain" description="HpcH/HpaI aldolase/citrate lyase" evidence="6">
    <location>
        <begin position="34"/>
        <end position="160"/>
    </location>
</feature>
<feature type="binding site" evidence="5">
    <location>
        <position position="67"/>
    </location>
    <ligand>
        <name>Mg(2+)</name>
        <dbReference type="ChEBI" id="CHEBI:18420"/>
    </ligand>
</feature>
<evidence type="ECO:0000313" key="7">
    <source>
        <dbReference type="EMBL" id="TYR33468.1"/>
    </source>
</evidence>
<dbReference type="GO" id="GO:0006107">
    <property type="term" value="P:oxaloacetate metabolic process"/>
    <property type="evidence" value="ECO:0007669"/>
    <property type="project" value="TreeGrafter"/>
</dbReference>
<keyword evidence="4 5" id="KW-0460">Magnesium</keyword>
<evidence type="ECO:0000256" key="3">
    <source>
        <dbReference type="ARBA" id="ARBA00022723"/>
    </source>
</evidence>
<evidence type="ECO:0000259" key="6">
    <source>
        <dbReference type="Pfam" id="PF03328"/>
    </source>
</evidence>
<evidence type="ECO:0000313" key="8">
    <source>
        <dbReference type="Proteomes" id="UP000323258"/>
    </source>
</evidence>
<dbReference type="InterPro" id="IPR011206">
    <property type="entry name" value="Citrate_lyase_beta/mcl1/mcl2"/>
</dbReference>
<reference evidence="7 8" key="2">
    <citation type="submission" date="2019-09" db="EMBL/GenBank/DDBJ databases">
        <title>Mesorhizobium sp. MaA-C15 isolated from Microcystis aeruginosa.</title>
        <authorList>
            <person name="Jeong S.E."/>
            <person name="Jin H.M."/>
            <person name="Jeon C.O."/>
        </authorList>
    </citation>
    <scope>NUCLEOTIDE SEQUENCE [LARGE SCALE GENOMIC DNA]</scope>
    <source>
        <strain evidence="7 8">MaA-C15</strain>
    </source>
</reference>
<sequence length="219" mass="23772">MCFERFAPPTARLCSGEGLRDILACIEAAFPPVGIVLPKVETAEEVRWAGELLDEKGLGCQLHTIIETPQALTNAATIARAHPRQRSLIFGGFDMSTAMGAEMEWEPLLHARSAIVAAAAHAALDVVDAPFADLSDEAGLRRWTSRARALGMTGKVVKDPSQLAAIHEILTPDATQIERAKRIVAAFDLDPGQPLRFEGKLVELPTIKRLRQVATSRFS</sequence>
<keyword evidence="8" id="KW-1185">Reference proteome</keyword>
<dbReference type="Gene3D" id="3.20.20.60">
    <property type="entry name" value="Phosphoenolpyruvate-binding domains"/>
    <property type="match status" value="1"/>
</dbReference>
<dbReference type="InterPro" id="IPR040442">
    <property type="entry name" value="Pyrv_kinase-like_dom_sf"/>
</dbReference>
<dbReference type="EMBL" id="VSZS01000059">
    <property type="protein sequence ID" value="TYR33468.1"/>
    <property type="molecule type" value="Genomic_DNA"/>
</dbReference>
<dbReference type="RefSeq" id="WP_148914141.1">
    <property type="nucleotide sequence ID" value="NZ_VSZS01000059.1"/>
</dbReference>
<dbReference type="PANTHER" id="PTHR32308:SF0">
    <property type="entry name" value="HPCH_HPAI ALDOLASE_CITRATE LYASE DOMAIN-CONTAINING PROTEIN"/>
    <property type="match status" value="1"/>
</dbReference>
<comment type="caution">
    <text evidence="7">The sequence shown here is derived from an EMBL/GenBank/DDBJ whole genome shotgun (WGS) entry which is preliminary data.</text>
</comment>
<evidence type="ECO:0000256" key="2">
    <source>
        <dbReference type="ARBA" id="ARBA00005568"/>
    </source>
</evidence>
<evidence type="ECO:0000256" key="1">
    <source>
        <dbReference type="ARBA" id="ARBA00001946"/>
    </source>
</evidence>
<dbReference type="GO" id="GO:0016829">
    <property type="term" value="F:lyase activity"/>
    <property type="evidence" value="ECO:0007669"/>
    <property type="project" value="UniProtKB-KW"/>
</dbReference>
<dbReference type="PANTHER" id="PTHR32308">
    <property type="entry name" value="LYASE BETA SUBUNIT, PUTATIVE (AFU_ORTHOLOGUE AFUA_4G13030)-RELATED"/>
    <property type="match status" value="1"/>
</dbReference>